<evidence type="ECO:0000313" key="2">
    <source>
        <dbReference type="Proteomes" id="UP000639338"/>
    </source>
</evidence>
<dbReference type="GO" id="GO:0016266">
    <property type="term" value="P:protein O-linked glycosylation via N-acetyl-galactosamine"/>
    <property type="evidence" value="ECO:0007669"/>
    <property type="project" value="TreeGrafter"/>
</dbReference>
<dbReference type="EMBL" id="JACMRX010000006">
    <property type="protein sequence ID" value="KAF7987414.1"/>
    <property type="molecule type" value="Genomic_DNA"/>
</dbReference>
<dbReference type="InterPro" id="IPR029044">
    <property type="entry name" value="Nucleotide-diphossugar_trans"/>
</dbReference>
<keyword evidence="2" id="KW-1185">Reference proteome</keyword>
<accession>A0A834XL91</accession>
<dbReference type="PANTHER" id="PTHR46612:SF1">
    <property type="entry name" value="XYLOSIDE XYLOSYLTRANSFERASE 1"/>
    <property type="match status" value="1"/>
</dbReference>
<sequence length="374" mass="43546">MRLSKSYIIKLIILTLLLIIIYCLQTSQYWNKNNILNKNDNIMENHSASLIRNSLMNNNNNNNINNKTTIINNENKNINKNNIYNVWCIFTKLTSTSPMRRKFRIFTESLLKYSSVNLTFNVIIDNSSRKIAETIINTHIIVFKKFVKINYYDVHKLSNKIQDIVEVMSPKFSSNPGTYYSDALFFLSLGLHRIASVNDKYGIMLDVDTKLSTDIKLLFDEFNNFGDDSLFGLAPELTPVYRHILYLYRSKNSATLFGEPYSSGGYPGYNSGVVLFHLERLRNSLEYDQIVSEDMVHHMTEKYSFRGHLGDQDFYTLLGMERPELIHNIDCTWNRQLCTWWRDRGYSDVFGNYSSCNGKIKIWHGNCNTPIPDD</sequence>
<organism evidence="1 2">
    <name type="scientific">Aphidius gifuensis</name>
    <name type="common">Parasitoid wasp</name>
    <dbReference type="NCBI Taxonomy" id="684658"/>
    <lineage>
        <taxon>Eukaryota</taxon>
        <taxon>Metazoa</taxon>
        <taxon>Ecdysozoa</taxon>
        <taxon>Arthropoda</taxon>
        <taxon>Hexapoda</taxon>
        <taxon>Insecta</taxon>
        <taxon>Pterygota</taxon>
        <taxon>Neoptera</taxon>
        <taxon>Endopterygota</taxon>
        <taxon>Hymenoptera</taxon>
        <taxon>Apocrita</taxon>
        <taxon>Ichneumonoidea</taxon>
        <taxon>Braconidae</taxon>
        <taxon>Aphidiinae</taxon>
        <taxon>Aphidius</taxon>
    </lineage>
</organism>
<evidence type="ECO:0000313" key="1">
    <source>
        <dbReference type="EMBL" id="KAF7987414.1"/>
    </source>
</evidence>
<reference evidence="1 2" key="1">
    <citation type="submission" date="2020-08" db="EMBL/GenBank/DDBJ databases">
        <title>Aphidius gifuensis genome sequencing and assembly.</title>
        <authorList>
            <person name="Du Z."/>
        </authorList>
    </citation>
    <scope>NUCLEOTIDE SEQUENCE [LARGE SCALE GENOMIC DNA]</scope>
    <source>
        <strain evidence="1">YNYX2018</strain>
        <tissue evidence="1">Adults</tissue>
    </source>
</reference>
<dbReference type="AlphaFoldDB" id="A0A834XL91"/>
<evidence type="ECO:0008006" key="3">
    <source>
        <dbReference type="Google" id="ProtNLM"/>
    </source>
</evidence>
<dbReference type="Proteomes" id="UP000639338">
    <property type="component" value="Unassembled WGS sequence"/>
</dbReference>
<dbReference type="InterPro" id="IPR042465">
    <property type="entry name" value="XXLT1"/>
</dbReference>
<dbReference type="OrthoDB" id="411524at2759"/>
<comment type="caution">
    <text evidence="1">The sequence shown here is derived from an EMBL/GenBank/DDBJ whole genome shotgun (WGS) entry which is preliminary data.</text>
</comment>
<dbReference type="SUPFAM" id="SSF53448">
    <property type="entry name" value="Nucleotide-diphospho-sugar transferases"/>
    <property type="match status" value="1"/>
</dbReference>
<dbReference type="Gene3D" id="3.90.550.10">
    <property type="entry name" value="Spore Coat Polysaccharide Biosynthesis Protein SpsA, Chain A"/>
    <property type="match status" value="1"/>
</dbReference>
<protein>
    <recommendedName>
        <fullName evidence="3">Xyloside xylosyltransferase 1</fullName>
    </recommendedName>
</protein>
<dbReference type="GO" id="GO:0140560">
    <property type="term" value="F:xylosyl alpha-1,3-xylosyltransferase activity"/>
    <property type="evidence" value="ECO:0007669"/>
    <property type="project" value="TreeGrafter"/>
</dbReference>
<dbReference type="PANTHER" id="PTHR46612">
    <property type="entry name" value="XYLOSIDE XYLOSYLTRANSFERASE 1"/>
    <property type="match status" value="1"/>
</dbReference>
<proteinExistence type="predicted"/>
<name>A0A834XL91_APHGI</name>
<gene>
    <name evidence="1" type="ORF">HCN44_003176</name>
</gene>
<dbReference type="GO" id="GO:0005789">
    <property type="term" value="C:endoplasmic reticulum membrane"/>
    <property type="evidence" value="ECO:0007669"/>
    <property type="project" value="TreeGrafter"/>
</dbReference>